<gene>
    <name evidence="2" type="ORF">DP923_11965</name>
</gene>
<dbReference type="AlphaFoldDB" id="A0A364RDR8"/>
<evidence type="ECO:0000256" key="1">
    <source>
        <dbReference type="SAM" id="Phobius"/>
    </source>
</evidence>
<feature type="transmembrane region" description="Helical" evidence="1">
    <location>
        <begin position="114"/>
        <end position="133"/>
    </location>
</feature>
<accession>A0A364RDR8</accession>
<dbReference type="Proteomes" id="UP000251692">
    <property type="component" value="Unassembled WGS sequence"/>
</dbReference>
<keyword evidence="1" id="KW-0472">Membrane</keyword>
<evidence type="ECO:0000313" key="2">
    <source>
        <dbReference type="EMBL" id="RAU82490.1"/>
    </source>
</evidence>
<feature type="transmembrane region" description="Helical" evidence="1">
    <location>
        <begin position="176"/>
        <end position="200"/>
    </location>
</feature>
<feature type="transmembrane region" description="Helical" evidence="1">
    <location>
        <begin position="55"/>
        <end position="76"/>
    </location>
</feature>
<proteinExistence type="predicted"/>
<dbReference type="EMBL" id="QMDV01000003">
    <property type="protein sequence ID" value="RAU82490.1"/>
    <property type="molecule type" value="Genomic_DNA"/>
</dbReference>
<evidence type="ECO:0000313" key="3">
    <source>
        <dbReference type="Proteomes" id="UP000251692"/>
    </source>
</evidence>
<comment type="caution">
    <text evidence="2">The sequence shown here is derived from an EMBL/GenBank/DDBJ whole genome shotgun (WGS) entry which is preliminary data.</text>
</comment>
<feature type="transmembrane region" description="Helical" evidence="1">
    <location>
        <begin position="83"/>
        <end position="102"/>
    </location>
</feature>
<name>A0A364RDR8_9BACT</name>
<protein>
    <recommendedName>
        <fullName evidence="4">YhhN-like protein</fullName>
    </recommendedName>
</protein>
<keyword evidence="1" id="KW-0812">Transmembrane</keyword>
<organism evidence="2 3">
    <name type="scientific">Pontibacter arcticus</name>
    <dbReference type="NCBI Taxonomy" id="2080288"/>
    <lineage>
        <taxon>Bacteria</taxon>
        <taxon>Pseudomonadati</taxon>
        <taxon>Bacteroidota</taxon>
        <taxon>Cytophagia</taxon>
        <taxon>Cytophagales</taxon>
        <taxon>Hymenobacteraceae</taxon>
        <taxon>Pontibacter</taxon>
    </lineage>
</organism>
<reference evidence="2 3" key="1">
    <citation type="submission" date="2018-06" db="EMBL/GenBank/DDBJ databases">
        <authorList>
            <person name="Liu Z.-W."/>
        </authorList>
    </citation>
    <scope>NUCLEOTIDE SEQUENCE [LARGE SCALE GENOMIC DNA]</scope>
    <source>
        <strain evidence="2 3">2b14</strain>
    </source>
</reference>
<sequence>MDIAIYSVVIPLLAGIYFIRYNNIIIRVMLGLAVWGIISECMSSYTANKGITNYWISHIFVILEYCFLAAAYYYTFAGRLKKVVLYSLPVFLAFSVLNLFIFNTIEGINSYGRVLESVFLIVFAIAYFNKRFLLLDKQSLEHDPMFLLSAGVIFYFAGNVTAYSLFEQLLKESYDLARICLVFVFLTNIFFYCVQALVIYRAARS</sequence>
<feature type="transmembrane region" description="Helical" evidence="1">
    <location>
        <begin position="145"/>
        <end position="164"/>
    </location>
</feature>
<evidence type="ECO:0008006" key="4">
    <source>
        <dbReference type="Google" id="ProtNLM"/>
    </source>
</evidence>
<reference evidence="2 3" key="2">
    <citation type="submission" date="2018-07" db="EMBL/GenBank/DDBJ databases">
        <title>Pontibacter sp. 2b14 genomic sequence and assembly.</title>
        <authorList>
            <person name="Du Z.-J."/>
        </authorList>
    </citation>
    <scope>NUCLEOTIDE SEQUENCE [LARGE SCALE GENOMIC DNA]</scope>
    <source>
        <strain evidence="2 3">2b14</strain>
    </source>
</reference>
<keyword evidence="1" id="KW-1133">Transmembrane helix</keyword>
<keyword evidence="3" id="KW-1185">Reference proteome</keyword>